<name>A0AA88RXZ4_CHASR</name>
<protein>
    <submittedName>
        <fullName evidence="1">Uncharacterized protein</fullName>
    </submittedName>
</protein>
<accession>A0AA88RXZ4</accession>
<keyword evidence="2" id="KW-1185">Reference proteome</keyword>
<dbReference type="Proteomes" id="UP001187415">
    <property type="component" value="Unassembled WGS sequence"/>
</dbReference>
<evidence type="ECO:0000313" key="2">
    <source>
        <dbReference type="Proteomes" id="UP001187415"/>
    </source>
</evidence>
<proteinExistence type="predicted"/>
<evidence type="ECO:0000313" key="1">
    <source>
        <dbReference type="EMBL" id="KAK2822908.1"/>
    </source>
</evidence>
<sequence>MNQCVNNIKTVFGSGTKLIIMTKDVYEPSYFELTDDDEPETKVCLATGFSRYNVTGEHDIFNKTFNEQPPVRISDDSLFNQVAFLSDTEKCGGTEEPGPCTDGLKPDPQVNFVTVTILGLRLLFIKTVVFNVLLTLRLWISRSEPDRKQQTTLAANQLLHKVHTHVQHLGLRTQMMWLLAAIELHENACVTDEGGGGFCLKACWDRIFTANRKRRSSMCTRFRKKETRLQQVEVRSDSNIRQQQRRRNNATSEYFQHVVEKNNNLQLIHLYLNCHFLLHKQKNQVENYKNKHRSFLKKKLLF</sequence>
<organism evidence="1 2">
    <name type="scientific">Channa striata</name>
    <name type="common">Snakehead murrel</name>
    <name type="synonym">Ophicephalus striatus</name>
    <dbReference type="NCBI Taxonomy" id="64152"/>
    <lineage>
        <taxon>Eukaryota</taxon>
        <taxon>Metazoa</taxon>
        <taxon>Chordata</taxon>
        <taxon>Craniata</taxon>
        <taxon>Vertebrata</taxon>
        <taxon>Euteleostomi</taxon>
        <taxon>Actinopterygii</taxon>
        <taxon>Neopterygii</taxon>
        <taxon>Teleostei</taxon>
        <taxon>Neoteleostei</taxon>
        <taxon>Acanthomorphata</taxon>
        <taxon>Anabantaria</taxon>
        <taxon>Anabantiformes</taxon>
        <taxon>Channoidei</taxon>
        <taxon>Channidae</taxon>
        <taxon>Channa</taxon>
    </lineage>
</organism>
<dbReference type="AlphaFoldDB" id="A0AA88RXZ4"/>
<dbReference type="EMBL" id="JAUPFM010000018">
    <property type="protein sequence ID" value="KAK2822908.1"/>
    <property type="molecule type" value="Genomic_DNA"/>
</dbReference>
<comment type="caution">
    <text evidence="1">The sequence shown here is derived from an EMBL/GenBank/DDBJ whole genome shotgun (WGS) entry which is preliminary data.</text>
</comment>
<reference evidence="1" key="1">
    <citation type="submission" date="2023-07" db="EMBL/GenBank/DDBJ databases">
        <title>Chromosome-level Genome Assembly of Striped Snakehead (Channa striata).</title>
        <authorList>
            <person name="Liu H."/>
        </authorList>
    </citation>
    <scope>NUCLEOTIDE SEQUENCE</scope>
    <source>
        <strain evidence="1">Gz</strain>
        <tissue evidence="1">Muscle</tissue>
    </source>
</reference>
<gene>
    <name evidence="1" type="ORF">Q5P01_022973</name>
</gene>